<protein>
    <submittedName>
        <fullName evidence="2">Uncharacterized protein</fullName>
    </submittedName>
</protein>
<dbReference type="AlphaFoldDB" id="A0A397SU73"/>
<name>A0A397SU73_9GLOM</name>
<dbReference type="Proteomes" id="UP000265703">
    <property type="component" value="Unassembled WGS sequence"/>
</dbReference>
<evidence type="ECO:0000313" key="2">
    <source>
        <dbReference type="EMBL" id="RIA87555.1"/>
    </source>
</evidence>
<gene>
    <name evidence="2" type="ORF">C1645_827607</name>
</gene>
<accession>A0A397SU73</accession>
<dbReference type="EMBL" id="QKYT01000303">
    <property type="protein sequence ID" value="RIA87555.1"/>
    <property type="molecule type" value="Genomic_DNA"/>
</dbReference>
<evidence type="ECO:0000256" key="1">
    <source>
        <dbReference type="SAM" id="MobiDB-lite"/>
    </source>
</evidence>
<organism evidence="2 3">
    <name type="scientific">Glomus cerebriforme</name>
    <dbReference type="NCBI Taxonomy" id="658196"/>
    <lineage>
        <taxon>Eukaryota</taxon>
        <taxon>Fungi</taxon>
        <taxon>Fungi incertae sedis</taxon>
        <taxon>Mucoromycota</taxon>
        <taxon>Glomeromycotina</taxon>
        <taxon>Glomeromycetes</taxon>
        <taxon>Glomerales</taxon>
        <taxon>Glomeraceae</taxon>
        <taxon>Glomus</taxon>
    </lineage>
</organism>
<feature type="compositionally biased region" description="Basic and acidic residues" evidence="1">
    <location>
        <begin position="76"/>
        <end position="93"/>
    </location>
</feature>
<proteinExistence type="predicted"/>
<sequence length="405" mass="46640">MTNKMIRLLRHGSGDQAEESGSQDPEESDDDFQPVKPKKQLSLSKKNKESVVVTLKKVKITSRNDRVEGSTSSDLSRSESAESSEVRSPEYNRPHTPPHQIVRNIYNQEILINENILIMSAKNLASIDESKWVCKIFVNRSIHKIAIKKPSREVKLPEDWRNIIEEYYKEATESRSKKSISDWIHTTKELNVVKKDDTDMSSMASLQTPIIIIIKKSFAKLIPDINASDTSEHHYCMEVPVLASKYRKNYGYDHAIDKVIDGKHADLLARIWRTGEEVFVRKQAGSPSQPEPTKLAMDSFKLILEYLYEIKMFIMWKDGVYMFEEFESLNIASIPDQISLMKSDMLKLLEFMIIIKNEAENTVTRKYNSDTIQILKRKFNELVQTKKSPTKVLKVKKCSGDFSLI</sequence>
<reference evidence="2 3" key="1">
    <citation type="submission" date="2018-06" db="EMBL/GenBank/DDBJ databases">
        <title>Comparative genomics reveals the genomic features of Rhizophagus irregularis, R. cerebriforme, R. diaphanum and Gigaspora rosea, and their symbiotic lifestyle signature.</title>
        <authorList>
            <person name="Morin E."/>
            <person name="San Clemente H."/>
            <person name="Chen E.C.H."/>
            <person name="De La Providencia I."/>
            <person name="Hainaut M."/>
            <person name="Kuo A."/>
            <person name="Kohler A."/>
            <person name="Murat C."/>
            <person name="Tang N."/>
            <person name="Roy S."/>
            <person name="Loubradou J."/>
            <person name="Henrissat B."/>
            <person name="Grigoriev I.V."/>
            <person name="Corradi N."/>
            <person name="Roux C."/>
            <person name="Martin F.M."/>
        </authorList>
    </citation>
    <scope>NUCLEOTIDE SEQUENCE [LARGE SCALE GENOMIC DNA]</scope>
    <source>
        <strain evidence="2 3">DAOM 227022</strain>
    </source>
</reference>
<comment type="caution">
    <text evidence="2">The sequence shown here is derived from an EMBL/GenBank/DDBJ whole genome shotgun (WGS) entry which is preliminary data.</text>
</comment>
<feature type="region of interest" description="Disordered" evidence="1">
    <location>
        <begin position="1"/>
        <end position="100"/>
    </location>
</feature>
<keyword evidence="3" id="KW-1185">Reference proteome</keyword>
<evidence type="ECO:0000313" key="3">
    <source>
        <dbReference type="Proteomes" id="UP000265703"/>
    </source>
</evidence>
<dbReference type="OrthoDB" id="2344764at2759"/>